<dbReference type="PANTHER" id="PTHR34597">
    <property type="entry name" value="SLR1661 PROTEIN"/>
    <property type="match status" value="1"/>
</dbReference>
<dbReference type="KEGG" id="ptw:TUM18999_07310"/>
<dbReference type="PANTHER" id="PTHR34597:SF1">
    <property type="entry name" value="HEME_HEMOPEXIN TRANSPORTER PROTEIN HUXB"/>
    <property type="match status" value="1"/>
</dbReference>
<keyword evidence="3" id="KW-0813">Transport</keyword>
<comment type="similarity">
    <text evidence="2">Belongs to the TPS (TC 1.B.20) family.</text>
</comment>
<dbReference type="GO" id="GO:0009279">
    <property type="term" value="C:cell outer membrane"/>
    <property type="evidence" value="ECO:0007669"/>
    <property type="project" value="UniProtKB-SubCell"/>
</dbReference>
<dbReference type="GO" id="GO:0098046">
    <property type="term" value="C:type V protein secretion system complex"/>
    <property type="evidence" value="ECO:0007669"/>
    <property type="project" value="TreeGrafter"/>
</dbReference>
<keyword evidence="5" id="KW-0812">Transmembrane</keyword>
<reference evidence="11 12" key="1">
    <citation type="submission" date="2020-05" db="EMBL/GenBank/DDBJ databases">
        <title>Characterization of novel class B3 metallo-beta-lactamase from novel Pseudomonas species.</title>
        <authorList>
            <person name="Yamada K."/>
            <person name="Aoki K."/>
            <person name="Ishii Y."/>
        </authorList>
    </citation>
    <scope>NUCLEOTIDE SEQUENCE [LARGE SCALE GENOMIC DNA]</scope>
    <source>
        <strain evidence="11 12">TUM18999</strain>
    </source>
</reference>
<evidence type="ECO:0000256" key="6">
    <source>
        <dbReference type="ARBA" id="ARBA00022927"/>
    </source>
</evidence>
<dbReference type="Proteomes" id="UP000509383">
    <property type="component" value="Chromosome"/>
</dbReference>
<proteinExistence type="inferred from homology"/>
<evidence type="ECO:0000313" key="11">
    <source>
        <dbReference type="EMBL" id="BCG22540.1"/>
    </source>
</evidence>
<feature type="signal peptide" evidence="9">
    <location>
        <begin position="1"/>
        <end position="22"/>
    </location>
</feature>
<dbReference type="InterPro" id="IPR013686">
    <property type="entry name" value="Polypept-transport_assoc_ShlB"/>
</dbReference>
<evidence type="ECO:0000256" key="2">
    <source>
        <dbReference type="ARBA" id="ARBA00009055"/>
    </source>
</evidence>
<dbReference type="GO" id="GO:0046819">
    <property type="term" value="P:protein secretion by the type V secretion system"/>
    <property type="evidence" value="ECO:0007669"/>
    <property type="project" value="TreeGrafter"/>
</dbReference>
<keyword evidence="6" id="KW-0653">Protein transport</keyword>
<evidence type="ECO:0000256" key="3">
    <source>
        <dbReference type="ARBA" id="ARBA00022448"/>
    </source>
</evidence>
<evidence type="ECO:0000256" key="7">
    <source>
        <dbReference type="ARBA" id="ARBA00023136"/>
    </source>
</evidence>
<keyword evidence="9" id="KW-0732">Signal</keyword>
<dbReference type="Pfam" id="PF08479">
    <property type="entry name" value="POTRA_2"/>
    <property type="match status" value="1"/>
</dbReference>
<keyword evidence="8" id="KW-0998">Cell outer membrane</keyword>
<accession>A0A6J4DYP1</accession>
<dbReference type="EMBL" id="AP023189">
    <property type="protein sequence ID" value="BCG22540.1"/>
    <property type="molecule type" value="Genomic_DNA"/>
</dbReference>
<comment type="subcellular location">
    <subcellularLocation>
        <location evidence="1">Cell outer membrane</location>
    </subcellularLocation>
</comment>
<name>A0A6J4DYP1_9PSED</name>
<dbReference type="InterPro" id="IPR005565">
    <property type="entry name" value="Hemolysn_activator_HlyB_C"/>
</dbReference>
<dbReference type="Pfam" id="PF03865">
    <property type="entry name" value="ShlB"/>
    <property type="match status" value="1"/>
</dbReference>
<keyword evidence="4" id="KW-1134">Transmembrane beta strand</keyword>
<dbReference type="InterPro" id="IPR034746">
    <property type="entry name" value="POTRA"/>
</dbReference>
<evidence type="ECO:0000256" key="4">
    <source>
        <dbReference type="ARBA" id="ARBA00022452"/>
    </source>
</evidence>
<dbReference type="AlphaFoldDB" id="A0A6J4DYP1"/>
<evidence type="ECO:0000256" key="9">
    <source>
        <dbReference type="SAM" id="SignalP"/>
    </source>
</evidence>
<organism evidence="11 12">
    <name type="scientific">Pseudomonas tohonis</name>
    <dbReference type="NCBI Taxonomy" id="2725477"/>
    <lineage>
        <taxon>Bacteria</taxon>
        <taxon>Pseudomonadati</taxon>
        <taxon>Pseudomonadota</taxon>
        <taxon>Gammaproteobacteria</taxon>
        <taxon>Pseudomonadales</taxon>
        <taxon>Pseudomonadaceae</taxon>
        <taxon>Pseudomonas</taxon>
    </lineage>
</organism>
<dbReference type="Gene3D" id="3.10.20.310">
    <property type="entry name" value="membrane protein fhac"/>
    <property type="match status" value="1"/>
</dbReference>
<protein>
    <recommendedName>
        <fullName evidence="10">POTRA domain-containing protein</fullName>
    </recommendedName>
</protein>
<feature type="chain" id="PRO_5026700308" description="POTRA domain-containing protein" evidence="9">
    <location>
        <begin position="23"/>
        <end position="552"/>
    </location>
</feature>
<evidence type="ECO:0000259" key="10">
    <source>
        <dbReference type="PROSITE" id="PS51779"/>
    </source>
</evidence>
<evidence type="ECO:0000256" key="5">
    <source>
        <dbReference type="ARBA" id="ARBA00022692"/>
    </source>
</evidence>
<gene>
    <name evidence="11" type="ORF">TUM18999_07310</name>
</gene>
<dbReference type="GO" id="GO:0008320">
    <property type="term" value="F:protein transmembrane transporter activity"/>
    <property type="evidence" value="ECO:0007669"/>
    <property type="project" value="TreeGrafter"/>
</dbReference>
<dbReference type="RefSeq" id="WP_173177626.1">
    <property type="nucleotide sequence ID" value="NZ_AP023189.1"/>
</dbReference>
<sequence length="552" mass="58759">MNPKGCSRAVAFALFLAQTALAAQAPDAGQILENIKPPLSLPPATDGVLPEPAPARPAMSLPSDARVYVRAFRITGAREFSEAQLLELLADSTDRELSLADLHALADRITRHFRDHGYLLARAYLPAQDIQDGLLTIAVLEGRLGKIDVDNRSLLSDATAQRQLDDLHPGDAVQAASLERSLLLLNELPGAEVHSTLKPGASVGLTDLDVSLGAGPRLAGSLEADNFDNRYTGSERLGGNLAINSPAGLGDTLSLRGLSSGSGMNYGRLAYQLPVGPQATQVGVAWSEMRYELGEDFESLDAHGKASIGSVYALQPLLRSRQARLDGQLSYEHKRLEDQVDATDTTLDKTLDVWSLGLSGSHQDGLLGGGAMQYGASLVAGNLELDAASAALDDSGLDTRGHYAKLAFQFTRLQRLTDRLSLQVRASGQRAAKNLDSSEKLSLGGAYAVRACPQGEASADDAWLANLELRYAPAPAWQLFGFYDAGGGRISHRPVAGTADNRRTLSGAGLGVNLALPASISLQAFAAWRTGSEPTSDDDRSPRLWLQTVKYF</sequence>
<keyword evidence="7" id="KW-0472">Membrane</keyword>
<feature type="domain" description="POTRA" evidence="10">
    <location>
        <begin position="67"/>
        <end position="142"/>
    </location>
</feature>
<dbReference type="InterPro" id="IPR051544">
    <property type="entry name" value="TPS_OM_transporter"/>
</dbReference>
<evidence type="ECO:0000313" key="12">
    <source>
        <dbReference type="Proteomes" id="UP000509383"/>
    </source>
</evidence>
<evidence type="ECO:0000256" key="1">
    <source>
        <dbReference type="ARBA" id="ARBA00004442"/>
    </source>
</evidence>
<dbReference type="PROSITE" id="PS51779">
    <property type="entry name" value="POTRA"/>
    <property type="match status" value="1"/>
</dbReference>
<dbReference type="Gene3D" id="2.40.160.50">
    <property type="entry name" value="membrane protein fhac: a member of the omp85/tpsb transporter family"/>
    <property type="match status" value="1"/>
</dbReference>
<evidence type="ECO:0000256" key="8">
    <source>
        <dbReference type="ARBA" id="ARBA00023237"/>
    </source>
</evidence>